<accession>A1AUZ5</accession>
<proteinExistence type="predicted"/>
<dbReference type="EMBL" id="CP000482">
    <property type="protein sequence ID" value="ABL01166.1"/>
    <property type="molecule type" value="Genomic_DNA"/>
</dbReference>
<reference evidence="1 2" key="1">
    <citation type="submission" date="2006-10" db="EMBL/GenBank/DDBJ databases">
        <title>Complete sequence of chromosome of Pelobacter propionicus DSM 2379.</title>
        <authorList>
            <consortium name="US DOE Joint Genome Institute"/>
            <person name="Copeland A."/>
            <person name="Lucas S."/>
            <person name="Lapidus A."/>
            <person name="Barry K."/>
            <person name="Detter J.C."/>
            <person name="Glavina del Rio T."/>
            <person name="Hammon N."/>
            <person name="Israni S."/>
            <person name="Dalin E."/>
            <person name="Tice H."/>
            <person name="Pitluck S."/>
            <person name="Saunders E."/>
            <person name="Brettin T."/>
            <person name="Bruce D."/>
            <person name="Han C."/>
            <person name="Tapia R."/>
            <person name="Schmutz J."/>
            <person name="Larimer F."/>
            <person name="Land M."/>
            <person name="Hauser L."/>
            <person name="Kyrpides N."/>
            <person name="Kim E."/>
            <person name="Lovley D."/>
            <person name="Richardson P."/>
        </authorList>
    </citation>
    <scope>NUCLEOTIDE SEQUENCE [LARGE SCALE GENOMIC DNA]</scope>
    <source>
        <strain evidence="2">DSM 2379 / NBRC 103807 / OttBd1</strain>
    </source>
</reference>
<protein>
    <submittedName>
        <fullName evidence="1">Uncharacterized protein</fullName>
    </submittedName>
</protein>
<dbReference type="RefSeq" id="WP_011737379.1">
    <property type="nucleotide sequence ID" value="NC_008609.1"/>
</dbReference>
<keyword evidence="2" id="KW-1185">Reference proteome</keyword>
<dbReference type="AlphaFoldDB" id="A1AUZ5"/>
<dbReference type="KEGG" id="ppd:Ppro_3574"/>
<gene>
    <name evidence="1" type="ordered locus">Ppro_3574</name>
</gene>
<sequence>MDREFRVIRQDSPSGRASYVLYQVCYDEQGNIRQVSADAASPSRDTIDELREDLERMRQALELPVLSREGVLDSLETSGASAYGRWMREQIIEPSAEAGTPLAKAVSHGELACSELRRLEALADIFAEKRRKDPSFGLAADSVDD</sequence>
<evidence type="ECO:0000313" key="2">
    <source>
        <dbReference type="Proteomes" id="UP000006732"/>
    </source>
</evidence>
<evidence type="ECO:0000313" key="1">
    <source>
        <dbReference type="EMBL" id="ABL01166.1"/>
    </source>
</evidence>
<dbReference type="Proteomes" id="UP000006732">
    <property type="component" value="Chromosome"/>
</dbReference>
<dbReference type="HOGENOM" id="CLU_1785050_0_0_7"/>
<organism evidence="1 2">
    <name type="scientific">Pelobacter propionicus (strain DSM 2379 / NBRC 103807 / OttBd1)</name>
    <dbReference type="NCBI Taxonomy" id="338966"/>
    <lineage>
        <taxon>Bacteria</taxon>
        <taxon>Pseudomonadati</taxon>
        <taxon>Thermodesulfobacteriota</taxon>
        <taxon>Desulfuromonadia</taxon>
        <taxon>Desulfuromonadales</taxon>
        <taxon>Desulfuromonadaceae</taxon>
        <taxon>Pelobacter</taxon>
    </lineage>
</organism>
<dbReference type="STRING" id="338966.Ppro_3574"/>
<name>A1AUZ5_PELPD</name>